<dbReference type="SUPFAM" id="SSF88697">
    <property type="entry name" value="PUA domain-like"/>
    <property type="match status" value="1"/>
</dbReference>
<dbReference type="Proteomes" id="UP000185783">
    <property type="component" value="Unassembled WGS sequence"/>
</dbReference>
<dbReference type="EMBL" id="LVVZ01000010">
    <property type="protein sequence ID" value="OKL44938.1"/>
    <property type="molecule type" value="Genomic_DNA"/>
</dbReference>
<dbReference type="STRING" id="197461.A3843_06065"/>
<dbReference type="AlphaFoldDB" id="A0A1U7JJR8"/>
<comment type="caution">
    <text evidence="2">The sequence shown here is derived from an EMBL/GenBank/DDBJ whole genome shotgun (WGS) entry which is preliminary data.</text>
</comment>
<protein>
    <submittedName>
        <fullName evidence="2">Peptidase S16</fullName>
    </submittedName>
</protein>
<evidence type="ECO:0000259" key="1">
    <source>
        <dbReference type="PROSITE" id="PS51787"/>
    </source>
</evidence>
<dbReference type="OrthoDB" id="9806457at2"/>
<proteinExistence type="predicted"/>
<dbReference type="Pfam" id="PF02190">
    <property type="entry name" value="LON_substr_bdg"/>
    <property type="match status" value="1"/>
</dbReference>
<dbReference type="Gene3D" id="2.30.130.40">
    <property type="entry name" value="LON domain-like"/>
    <property type="match status" value="1"/>
</dbReference>
<dbReference type="PANTHER" id="PTHR46732">
    <property type="entry name" value="ATP-DEPENDENT PROTEASE LA (LON) DOMAIN PROTEIN"/>
    <property type="match status" value="1"/>
</dbReference>
<organism evidence="2 3">
    <name type="scientific">Pseudovibrio exalbescens</name>
    <dbReference type="NCBI Taxonomy" id="197461"/>
    <lineage>
        <taxon>Bacteria</taxon>
        <taxon>Pseudomonadati</taxon>
        <taxon>Pseudomonadota</taxon>
        <taxon>Alphaproteobacteria</taxon>
        <taxon>Hyphomicrobiales</taxon>
        <taxon>Stappiaceae</taxon>
        <taxon>Pseudovibrio</taxon>
    </lineage>
</organism>
<feature type="domain" description="Lon N-terminal" evidence="1">
    <location>
        <begin position="18"/>
        <end position="215"/>
    </location>
</feature>
<dbReference type="SMART" id="SM00464">
    <property type="entry name" value="LON"/>
    <property type="match status" value="1"/>
</dbReference>
<name>A0A1U7JJR8_9HYPH</name>
<dbReference type="InterPro" id="IPR003111">
    <property type="entry name" value="Lon_prtase_N"/>
</dbReference>
<accession>A0A1U7JJR8</accession>
<dbReference type="PANTHER" id="PTHR46732:SF8">
    <property type="entry name" value="ATP-DEPENDENT PROTEASE LA (LON) DOMAIN PROTEIN"/>
    <property type="match status" value="1"/>
</dbReference>
<dbReference type="RefSeq" id="WP_028481374.1">
    <property type="nucleotide sequence ID" value="NZ_LVVZ01000010.1"/>
</dbReference>
<dbReference type="PROSITE" id="PS51787">
    <property type="entry name" value="LON_N"/>
    <property type="match status" value="1"/>
</dbReference>
<sequence>MTVGNATYQTIEDVPKVVPLFPLEGALLLPRSHIPLNIFEPRYIAMVDAAMRTDRVIGMIQPDLKEGEEEVPGARPPLQSVGCLGRITSFQESGDGRYLVTLSGISRFDLIGEVEDRAPFRRGAIDISRYVEDLTPGVGEEEVDRDGVLSALQSYLEANEMEADWESVNTASTEVLINALSMMSPYGPKEKQALLEAESLKVRADTLIALAEMEMARDNPGAGPSIQ</sequence>
<keyword evidence="3" id="KW-1185">Reference proteome</keyword>
<gene>
    <name evidence="2" type="ORF">A3843_06065</name>
</gene>
<reference evidence="2 3" key="1">
    <citation type="submission" date="2016-03" db="EMBL/GenBank/DDBJ databases">
        <title>Genome sequence of Nesiotobacter sp. nov., a moderately halophilic alphaproteobacterium isolated from the Yellow Sea, China.</title>
        <authorList>
            <person name="Zhang G."/>
            <person name="Zhang R."/>
        </authorList>
    </citation>
    <scope>NUCLEOTIDE SEQUENCE [LARGE SCALE GENOMIC DNA]</scope>
    <source>
        <strain evidence="2 3">WB1-6</strain>
    </source>
</reference>
<evidence type="ECO:0000313" key="2">
    <source>
        <dbReference type="EMBL" id="OKL44938.1"/>
    </source>
</evidence>
<dbReference type="InterPro" id="IPR015947">
    <property type="entry name" value="PUA-like_sf"/>
</dbReference>
<evidence type="ECO:0000313" key="3">
    <source>
        <dbReference type="Proteomes" id="UP000185783"/>
    </source>
</evidence>
<dbReference type="InterPro" id="IPR046336">
    <property type="entry name" value="Lon_prtase_N_sf"/>
</dbReference>